<organism evidence="2 3">
    <name type="scientific">Calicophoron daubneyi</name>
    <name type="common">Rumen fluke</name>
    <name type="synonym">Paramphistomum daubneyi</name>
    <dbReference type="NCBI Taxonomy" id="300641"/>
    <lineage>
        <taxon>Eukaryota</taxon>
        <taxon>Metazoa</taxon>
        <taxon>Spiralia</taxon>
        <taxon>Lophotrochozoa</taxon>
        <taxon>Platyhelminthes</taxon>
        <taxon>Trematoda</taxon>
        <taxon>Digenea</taxon>
        <taxon>Plagiorchiida</taxon>
        <taxon>Pronocephalata</taxon>
        <taxon>Paramphistomoidea</taxon>
        <taxon>Paramphistomidae</taxon>
        <taxon>Calicophoron</taxon>
    </lineage>
</organism>
<dbReference type="InterPro" id="IPR001614">
    <property type="entry name" value="Myelin_PLP"/>
</dbReference>
<feature type="transmembrane region" description="Helical" evidence="1">
    <location>
        <begin position="12"/>
        <end position="31"/>
    </location>
</feature>
<name>A0AAV2T7A4_CALDB</name>
<dbReference type="GO" id="GO:0005886">
    <property type="term" value="C:plasma membrane"/>
    <property type="evidence" value="ECO:0007669"/>
    <property type="project" value="TreeGrafter"/>
</dbReference>
<dbReference type="Pfam" id="PF01275">
    <property type="entry name" value="Myelin_PLP"/>
    <property type="match status" value="1"/>
</dbReference>
<evidence type="ECO:0000256" key="1">
    <source>
        <dbReference type="SAM" id="Phobius"/>
    </source>
</evidence>
<dbReference type="AlphaFoldDB" id="A0AAV2T7A4"/>
<dbReference type="PANTHER" id="PTHR11683">
    <property type="entry name" value="MYELIN PROTEOLIPID"/>
    <property type="match status" value="1"/>
</dbReference>
<feature type="transmembrane region" description="Helical" evidence="1">
    <location>
        <begin position="199"/>
        <end position="226"/>
    </location>
</feature>
<proteinExistence type="predicted"/>
<keyword evidence="1" id="KW-0812">Transmembrane</keyword>
<protein>
    <submittedName>
        <fullName evidence="2">Uncharacterized protein</fullName>
    </submittedName>
</protein>
<dbReference type="GO" id="GO:0031175">
    <property type="term" value="P:neuron projection development"/>
    <property type="evidence" value="ECO:0007669"/>
    <property type="project" value="TreeGrafter"/>
</dbReference>
<accession>A0AAV2T7A4</accession>
<feature type="transmembrane region" description="Helical" evidence="1">
    <location>
        <begin position="102"/>
        <end position="124"/>
    </location>
</feature>
<evidence type="ECO:0000313" key="3">
    <source>
        <dbReference type="Proteomes" id="UP001497525"/>
    </source>
</evidence>
<sequence>MAGCFERTPYASVIASVLVLTGSGIMCGTNFEALRRTRNIFDDRFYPIDGSRLMQVTGIIYAVVTMICGIANVVAGVLTTGQTRQKICAHKPSVSNGKSTSRCLLITTYFVAFAWLVLFAAFAVPVSLWLMLHIVCREETEYWRSISADKDETQFTYIFNLTNYGLYRRPLDTSLYNEYISSPSAFTQLCQELSTVGPLFAIALTSAFLVLIGLSCFVSCLSSAVVRLEYTPELDRYRRFVSASAMGPLNPEEIALHPLMLSQSQMLSRSAFDARSNTFTYSDGMIAPRSSYQAPPSLLLSGVPSESGHVPPQYMSHNYLSHQED</sequence>
<dbReference type="Proteomes" id="UP001497525">
    <property type="component" value="Unassembled WGS sequence"/>
</dbReference>
<comment type="caution">
    <text evidence="2">The sequence shown here is derived from an EMBL/GenBank/DDBJ whole genome shotgun (WGS) entry which is preliminary data.</text>
</comment>
<keyword evidence="1" id="KW-0472">Membrane</keyword>
<reference evidence="2" key="1">
    <citation type="submission" date="2024-06" db="EMBL/GenBank/DDBJ databases">
        <authorList>
            <person name="Liu X."/>
            <person name="Lenzi L."/>
            <person name="Haldenby T S."/>
            <person name="Uol C."/>
        </authorList>
    </citation>
    <scope>NUCLEOTIDE SEQUENCE</scope>
</reference>
<dbReference type="EMBL" id="CAXLJL010000134">
    <property type="protein sequence ID" value="CAL5132711.1"/>
    <property type="molecule type" value="Genomic_DNA"/>
</dbReference>
<keyword evidence="1" id="KW-1133">Transmembrane helix</keyword>
<dbReference type="PANTHER" id="PTHR11683:SF12">
    <property type="entry name" value="M6, ISOFORM F"/>
    <property type="match status" value="1"/>
</dbReference>
<feature type="transmembrane region" description="Helical" evidence="1">
    <location>
        <begin position="59"/>
        <end position="81"/>
    </location>
</feature>
<gene>
    <name evidence="2" type="ORF">CDAUBV1_LOCUS5554</name>
</gene>
<evidence type="ECO:0000313" key="2">
    <source>
        <dbReference type="EMBL" id="CAL5132711.1"/>
    </source>
</evidence>